<evidence type="ECO:0000256" key="12">
    <source>
        <dbReference type="ARBA" id="ARBA00049878"/>
    </source>
</evidence>
<dbReference type="FunFam" id="3.90.1170.40:FF:000001">
    <property type="entry name" value="Molybdopterin synthase catalytic subunit MoaE"/>
    <property type="match status" value="1"/>
</dbReference>
<dbReference type="NCBIfam" id="NF007959">
    <property type="entry name" value="PRK10678.1"/>
    <property type="match status" value="1"/>
</dbReference>
<dbReference type="CDD" id="cd00756">
    <property type="entry name" value="MoaE"/>
    <property type="match status" value="1"/>
</dbReference>
<evidence type="ECO:0000313" key="13">
    <source>
        <dbReference type="EMBL" id="KAA6186977.1"/>
    </source>
</evidence>
<dbReference type="OrthoDB" id="9803224at2"/>
<dbReference type="GO" id="GO:0006777">
    <property type="term" value="P:Mo-molybdopterin cofactor biosynthetic process"/>
    <property type="evidence" value="ECO:0007669"/>
    <property type="project" value="UniProtKB-KW"/>
</dbReference>
<evidence type="ECO:0000256" key="5">
    <source>
        <dbReference type="ARBA" id="ARBA00022679"/>
    </source>
</evidence>
<dbReference type="Proteomes" id="UP000322981">
    <property type="component" value="Unassembled WGS sequence"/>
</dbReference>
<keyword evidence="6" id="KW-0501">Molybdenum cofactor biosynthesis</keyword>
<dbReference type="SUPFAM" id="SSF54690">
    <property type="entry name" value="Molybdopterin synthase subunit MoaE"/>
    <property type="match status" value="1"/>
</dbReference>
<organism evidence="13 14">
    <name type="scientific">Thiohalocapsa marina</name>
    <dbReference type="NCBI Taxonomy" id="424902"/>
    <lineage>
        <taxon>Bacteria</taxon>
        <taxon>Pseudomonadati</taxon>
        <taxon>Pseudomonadota</taxon>
        <taxon>Gammaproteobacteria</taxon>
        <taxon>Chromatiales</taxon>
        <taxon>Chromatiaceae</taxon>
        <taxon>Thiohalocapsa</taxon>
    </lineage>
</organism>
<dbReference type="EMBL" id="VWXX01000003">
    <property type="protein sequence ID" value="KAA6186977.1"/>
    <property type="molecule type" value="Genomic_DNA"/>
</dbReference>
<dbReference type="PANTHER" id="PTHR23404">
    <property type="entry name" value="MOLYBDOPTERIN SYNTHASE RELATED"/>
    <property type="match status" value="1"/>
</dbReference>
<evidence type="ECO:0000256" key="1">
    <source>
        <dbReference type="ARBA" id="ARBA00005046"/>
    </source>
</evidence>
<comment type="subunit">
    <text evidence="7">Heterotetramer of 2 MoaD subunits and 2 MoaE subunits. Also stable as homodimer. The enzyme changes between these two forms during catalysis.</text>
</comment>
<dbReference type="Gene3D" id="3.90.1170.40">
    <property type="entry name" value="Molybdopterin biosynthesis MoaE subunit"/>
    <property type="match status" value="1"/>
</dbReference>
<evidence type="ECO:0000256" key="4">
    <source>
        <dbReference type="ARBA" id="ARBA00013858"/>
    </source>
</evidence>
<evidence type="ECO:0000256" key="8">
    <source>
        <dbReference type="ARBA" id="ARBA00029745"/>
    </source>
</evidence>
<evidence type="ECO:0000256" key="7">
    <source>
        <dbReference type="ARBA" id="ARBA00026066"/>
    </source>
</evidence>
<dbReference type="InterPro" id="IPR003448">
    <property type="entry name" value="Mopterin_biosynth_MoaE"/>
</dbReference>
<evidence type="ECO:0000256" key="6">
    <source>
        <dbReference type="ARBA" id="ARBA00023150"/>
    </source>
</evidence>
<dbReference type="UniPathway" id="UPA00344"/>
<sequence length="160" mass="17868">MPTDIHIRVEQQGFDPEAEQRALRRGRPQVGALVAFVGLMRDINQGQGVTAMTLEHYPGMTERALERMAAEAAGRWTLDAVSIIHRVGRMLPEEPIVLVAVTSRHRGDAFRACEFLIDYLKTRAPFWKQEETAQGTRWVEARASDDQAAARWDDPASAGA</sequence>
<comment type="pathway">
    <text evidence="1">Cofactor biosynthesis; molybdopterin biosynthesis.</text>
</comment>
<evidence type="ECO:0000313" key="14">
    <source>
        <dbReference type="Proteomes" id="UP000322981"/>
    </source>
</evidence>
<evidence type="ECO:0000256" key="10">
    <source>
        <dbReference type="ARBA" id="ARBA00030781"/>
    </source>
</evidence>
<name>A0A5M8FT53_9GAMM</name>
<dbReference type="GO" id="GO:0030366">
    <property type="term" value="F:molybdopterin synthase activity"/>
    <property type="evidence" value="ECO:0007669"/>
    <property type="project" value="UniProtKB-EC"/>
</dbReference>
<dbReference type="AlphaFoldDB" id="A0A5M8FT53"/>
<dbReference type="RefSeq" id="WP_150090485.1">
    <property type="nucleotide sequence ID" value="NZ_JBFUOH010000127.1"/>
</dbReference>
<comment type="similarity">
    <text evidence="2">Belongs to the MoaE family.</text>
</comment>
<protein>
    <recommendedName>
        <fullName evidence="4">Molybdopterin synthase catalytic subunit</fullName>
        <ecNumber evidence="3">2.8.1.12</ecNumber>
    </recommendedName>
    <alternativeName>
        <fullName evidence="10">MPT synthase subunit 2</fullName>
    </alternativeName>
    <alternativeName>
        <fullName evidence="8">Molybdenum cofactor biosynthesis protein E</fullName>
    </alternativeName>
    <alternativeName>
        <fullName evidence="9">Molybdopterin-converting factor large subunit</fullName>
    </alternativeName>
    <alternativeName>
        <fullName evidence="11">Molybdopterin-converting factor subunit 2</fullName>
    </alternativeName>
</protein>
<comment type="catalytic activity">
    <reaction evidence="12">
        <text>2 [molybdopterin-synthase sulfur-carrier protein]-C-terminal-Gly-aminoethanethioate + cyclic pyranopterin phosphate + H2O = molybdopterin + 2 [molybdopterin-synthase sulfur-carrier protein]-C-terminal Gly-Gly + 2 H(+)</text>
        <dbReference type="Rhea" id="RHEA:26333"/>
        <dbReference type="Rhea" id="RHEA-COMP:12202"/>
        <dbReference type="Rhea" id="RHEA-COMP:19907"/>
        <dbReference type="ChEBI" id="CHEBI:15377"/>
        <dbReference type="ChEBI" id="CHEBI:15378"/>
        <dbReference type="ChEBI" id="CHEBI:58698"/>
        <dbReference type="ChEBI" id="CHEBI:59648"/>
        <dbReference type="ChEBI" id="CHEBI:90778"/>
        <dbReference type="ChEBI" id="CHEBI:232372"/>
        <dbReference type="EC" id="2.8.1.12"/>
    </reaction>
</comment>
<dbReference type="EC" id="2.8.1.12" evidence="3"/>
<keyword evidence="5 13" id="KW-0808">Transferase</keyword>
<evidence type="ECO:0000256" key="9">
    <source>
        <dbReference type="ARBA" id="ARBA00030407"/>
    </source>
</evidence>
<keyword evidence="14" id="KW-1185">Reference proteome</keyword>
<comment type="caution">
    <text evidence="13">The sequence shown here is derived from an EMBL/GenBank/DDBJ whole genome shotgun (WGS) entry which is preliminary data.</text>
</comment>
<dbReference type="Pfam" id="PF02391">
    <property type="entry name" value="MoaE"/>
    <property type="match status" value="1"/>
</dbReference>
<evidence type="ECO:0000256" key="11">
    <source>
        <dbReference type="ARBA" id="ARBA00032474"/>
    </source>
</evidence>
<proteinExistence type="inferred from homology"/>
<evidence type="ECO:0000256" key="3">
    <source>
        <dbReference type="ARBA" id="ARBA00011950"/>
    </source>
</evidence>
<reference evidence="13 14" key="1">
    <citation type="submission" date="2019-09" db="EMBL/GenBank/DDBJ databases">
        <title>Whole-genome sequence of the purple sulfur bacterium Thiohalocapsa marina DSM 19078.</title>
        <authorList>
            <person name="Kyndt J.A."/>
            <person name="Meyer T.E."/>
        </authorList>
    </citation>
    <scope>NUCLEOTIDE SEQUENCE [LARGE SCALE GENOMIC DNA]</scope>
    <source>
        <strain evidence="13 14">DSM 19078</strain>
    </source>
</reference>
<evidence type="ECO:0000256" key="2">
    <source>
        <dbReference type="ARBA" id="ARBA00005426"/>
    </source>
</evidence>
<dbReference type="InterPro" id="IPR036563">
    <property type="entry name" value="MoaE_sf"/>
</dbReference>
<accession>A0A5M8FT53</accession>
<gene>
    <name evidence="13" type="primary">moaE</name>
    <name evidence="13" type="ORF">F2Q65_03560</name>
</gene>